<dbReference type="Proteomes" id="UP001176521">
    <property type="component" value="Unassembled WGS sequence"/>
</dbReference>
<gene>
    <name evidence="2" type="ORF">OC842_007656</name>
</gene>
<feature type="compositionally biased region" description="Basic and acidic residues" evidence="1">
    <location>
        <begin position="635"/>
        <end position="644"/>
    </location>
</feature>
<reference evidence="2" key="1">
    <citation type="journal article" date="2023" name="PhytoFront">
        <title>Draft Genome Resources of Seven Strains of Tilletia horrida, Causal Agent of Kernel Smut of Rice.</title>
        <authorList>
            <person name="Khanal S."/>
            <person name="Antony Babu S."/>
            <person name="Zhou X.G."/>
        </authorList>
    </citation>
    <scope>NUCLEOTIDE SEQUENCE</scope>
    <source>
        <strain evidence="2">TX3</strain>
    </source>
</reference>
<evidence type="ECO:0000256" key="1">
    <source>
        <dbReference type="SAM" id="MobiDB-lite"/>
    </source>
</evidence>
<feature type="region of interest" description="Disordered" evidence="1">
    <location>
        <begin position="332"/>
        <end position="567"/>
    </location>
</feature>
<accession>A0AAN6G3X3</accession>
<protein>
    <submittedName>
        <fullName evidence="2">Uncharacterized protein</fullName>
    </submittedName>
</protein>
<feature type="compositionally biased region" description="Polar residues" evidence="1">
    <location>
        <begin position="478"/>
        <end position="504"/>
    </location>
</feature>
<feature type="region of interest" description="Disordered" evidence="1">
    <location>
        <begin position="593"/>
        <end position="644"/>
    </location>
</feature>
<organism evidence="2 3">
    <name type="scientific">Tilletia horrida</name>
    <dbReference type="NCBI Taxonomy" id="155126"/>
    <lineage>
        <taxon>Eukaryota</taxon>
        <taxon>Fungi</taxon>
        <taxon>Dikarya</taxon>
        <taxon>Basidiomycota</taxon>
        <taxon>Ustilaginomycotina</taxon>
        <taxon>Exobasidiomycetes</taxon>
        <taxon>Tilletiales</taxon>
        <taxon>Tilletiaceae</taxon>
        <taxon>Tilletia</taxon>
    </lineage>
</organism>
<comment type="caution">
    <text evidence="2">The sequence shown here is derived from an EMBL/GenBank/DDBJ whole genome shotgun (WGS) entry which is preliminary data.</text>
</comment>
<feature type="compositionally biased region" description="Low complexity" evidence="1">
    <location>
        <begin position="393"/>
        <end position="407"/>
    </location>
</feature>
<evidence type="ECO:0000313" key="2">
    <source>
        <dbReference type="EMBL" id="KAK0518849.1"/>
    </source>
</evidence>
<feature type="compositionally biased region" description="Acidic residues" evidence="1">
    <location>
        <begin position="104"/>
        <end position="114"/>
    </location>
</feature>
<feature type="compositionally biased region" description="Acidic residues" evidence="1">
    <location>
        <begin position="624"/>
        <end position="634"/>
    </location>
</feature>
<feature type="compositionally biased region" description="Low complexity" evidence="1">
    <location>
        <begin position="124"/>
        <end position="134"/>
    </location>
</feature>
<keyword evidence="3" id="KW-1185">Reference proteome</keyword>
<feature type="non-terminal residue" evidence="2">
    <location>
        <position position="1"/>
    </location>
</feature>
<sequence length="644" mass="68150">ELEEKLAISSSQIVVEPPKATTLQQPPTPPGGWPPKKKKQASQPAARSGTHDSAAVGRSHSPASTSRVRVPTSKAKAGTESVGQVLNHNAELKRKRQAGRVLHEDDDEDSVDGSDGERPLARMKTASGSATAASKKGKAAERPSSSPAHGFDVQLPRAAASSSKTSLQRVSAAVLQQFEDVLDDKLEGAFSRLFEEHFSTAFGKTWKPAHEMGFNEMFPSKAREYWSSRHKELAASLRRQMRTEIEGVVEQSLQGLVQTQLEEQQVKFEQQLEAAREELHAQFSGTLTSTLAAFQEAAERKQLAREKVHRRTMKEEMLIELGKELRAQLRSANAGNGNSSPSNGTDGSNVVNGSSSSPSVSATVTAGGTQEENAEGTKAEQPVQAREEEDAAADPSPAATAATSAAPPKAPYKRRKIKKSAPSGAARKGPTAAADSASANGGEGEEGLVSTPGKPAAVNERGNGTNGSHEAGDEDSVSAASFSNGIQRSSAPIRSPGGNSSSQLEILLPLRPRPMHERVVQQSSEDESEMDSTSVSHGRGGAARRRRGGAAGPPSSSSSDAASTSHRLRSAVTTLVNAMGDIDEDSSMAVDLAVDHAFGGTGGQAEDEEDQEMGEEQGDREHEDQEEMGEEEDSREGRAASENY</sequence>
<name>A0AAN6G3X3_9BASI</name>
<feature type="region of interest" description="Disordered" evidence="1">
    <location>
        <begin position="1"/>
        <end position="164"/>
    </location>
</feature>
<feature type="compositionally biased region" description="Low complexity" evidence="1">
    <location>
        <begin position="552"/>
        <end position="565"/>
    </location>
</feature>
<feature type="compositionally biased region" description="Low complexity" evidence="1">
    <location>
        <begin position="332"/>
        <end position="367"/>
    </location>
</feature>
<dbReference type="AlphaFoldDB" id="A0AAN6G3X3"/>
<proteinExistence type="predicted"/>
<feature type="compositionally biased region" description="Acidic residues" evidence="1">
    <location>
        <begin position="605"/>
        <end position="616"/>
    </location>
</feature>
<dbReference type="EMBL" id="JAPDMQ010001152">
    <property type="protein sequence ID" value="KAK0518849.1"/>
    <property type="molecule type" value="Genomic_DNA"/>
</dbReference>
<evidence type="ECO:0000313" key="3">
    <source>
        <dbReference type="Proteomes" id="UP001176521"/>
    </source>
</evidence>